<dbReference type="AlphaFoldDB" id="A0A941AJ18"/>
<feature type="transmembrane region" description="Helical" evidence="2">
    <location>
        <begin position="201"/>
        <end position="219"/>
    </location>
</feature>
<keyword evidence="2" id="KW-1133">Transmembrane helix</keyword>
<dbReference type="Proteomes" id="UP000674234">
    <property type="component" value="Unassembled WGS sequence"/>
</dbReference>
<dbReference type="SUPFAM" id="SSF48317">
    <property type="entry name" value="Acid phosphatase/Vanadium-dependent haloperoxidase"/>
    <property type="match status" value="1"/>
</dbReference>
<reference evidence="4" key="1">
    <citation type="submission" date="2021-02" db="EMBL/GenBank/DDBJ databases">
        <title>Draft genome sequence of Microbispora sp. RL4-1S isolated from rice leaves in Thailand.</title>
        <authorList>
            <person name="Muangham S."/>
            <person name="Duangmal K."/>
        </authorList>
    </citation>
    <scope>NUCLEOTIDE SEQUENCE</scope>
    <source>
        <strain evidence="4">RL4-1S</strain>
    </source>
</reference>
<feature type="region of interest" description="Disordered" evidence="1">
    <location>
        <begin position="230"/>
        <end position="256"/>
    </location>
</feature>
<feature type="transmembrane region" description="Helical" evidence="2">
    <location>
        <begin position="173"/>
        <end position="195"/>
    </location>
</feature>
<accession>A0A941AJ18</accession>
<dbReference type="PANTHER" id="PTHR14969">
    <property type="entry name" value="SPHINGOSINE-1-PHOSPHATE PHOSPHOHYDROLASE"/>
    <property type="match status" value="1"/>
</dbReference>
<feature type="transmembrane region" description="Helical" evidence="2">
    <location>
        <begin position="82"/>
        <end position="97"/>
    </location>
</feature>
<evidence type="ECO:0000313" key="4">
    <source>
        <dbReference type="EMBL" id="MBP2705835.1"/>
    </source>
</evidence>
<dbReference type="Gene3D" id="1.20.144.10">
    <property type="entry name" value="Phosphatidic acid phosphatase type 2/haloperoxidase"/>
    <property type="match status" value="1"/>
</dbReference>
<proteinExistence type="predicted"/>
<dbReference type="InterPro" id="IPR036938">
    <property type="entry name" value="PAP2/HPO_sf"/>
</dbReference>
<name>A0A941AJ18_9ACTN</name>
<feature type="transmembrane region" description="Helical" evidence="2">
    <location>
        <begin position="21"/>
        <end position="40"/>
    </location>
</feature>
<feature type="transmembrane region" description="Helical" evidence="2">
    <location>
        <begin position="145"/>
        <end position="166"/>
    </location>
</feature>
<evidence type="ECO:0000313" key="5">
    <source>
        <dbReference type="Proteomes" id="UP000674234"/>
    </source>
</evidence>
<sequence length="256" mass="27340">MSSWFRGRLDPGRRLGLRLTVATGALTLLGVPFMFLLVLVKTAFPPLTRIDERAALTLHGYAFLHPGFARAMELITNGFQPLTWRIVVGVGCAWLLWRRAYHLAIWAATTITVGGLLGLAVKVIVDRARPVLPDPLALAPGASFPSGHTVNATLGAGIVLLLVLPFAGTGGRIVAWTFALLIPVAVGFSRIALGVHWFSDVVAGLLLGVAVVAATAAAFETWRRDLGRRPAEPYKEGVGPEARRELSGGGRVGRRS</sequence>
<dbReference type="PANTHER" id="PTHR14969:SF13">
    <property type="entry name" value="AT30094P"/>
    <property type="match status" value="1"/>
</dbReference>
<dbReference type="EMBL" id="JAFCNB010000009">
    <property type="protein sequence ID" value="MBP2705835.1"/>
    <property type="molecule type" value="Genomic_DNA"/>
</dbReference>
<protein>
    <submittedName>
        <fullName evidence="4">Phosphatase PAP2 family protein</fullName>
    </submittedName>
</protein>
<dbReference type="Pfam" id="PF01569">
    <property type="entry name" value="PAP2"/>
    <property type="match status" value="1"/>
</dbReference>
<feature type="compositionally biased region" description="Gly residues" evidence="1">
    <location>
        <begin position="247"/>
        <end position="256"/>
    </location>
</feature>
<dbReference type="RefSeq" id="WP_210157095.1">
    <property type="nucleotide sequence ID" value="NZ_JAFCNB010000009.1"/>
</dbReference>
<feature type="transmembrane region" description="Helical" evidence="2">
    <location>
        <begin position="104"/>
        <end position="125"/>
    </location>
</feature>
<organism evidence="4 5">
    <name type="scientific">Microbispora oryzae</name>
    <dbReference type="NCBI Taxonomy" id="2806554"/>
    <lineage>
        <taxon>Bacteria</taxon>
        <taxon>Bacillati</taxon>
        <taxon>Actinomycetota</taxon>
        <taxon>Actinomycetes</taxon>
        <taxon>Streptosporangiales</taxon>
        <taxon>Streptosporangiaceae</taxon>
        <taxon>Microbispora</taxon>
    </lineage>
</organism>
<gene>
    <name evidence="4" type="ORF">JOL79_18645</name>
</gene>
<keyword evidence="2" id="KW-0812">Transmembrane</keyword>
<keyword evidence="5" id="KW-1185">Reference proteome</keyword>
<dbReference type="InterPro" id="IPR000326">
    <property type="entry name" value="PAP2/HPO"/>
</dbReference>
<dbReference type="SMART" id="SM00014">
    <property type="entry name" value="acidPPc"/>
    <property type="match status" value="1"/>
</dbReference>
<feature type="domain" description="Phosphatidic acid phosphatase type 2/haloperoxidase" evidence="3">
    <location>
        <begin position="100"/>
        <end position="216"/>
    </location>
</feature>
<evidence type="ECO:0000256" key="2">
    <source>
        <dbReference type="SAM" id="Phobius"/>
    </source>
</evidence>
<dbReference type="CDD" id="cd03392">
    <property type="entry name" value="PAP2_like_2"/>
    <property type="match status" value="1"/>
</dbReference>
<keyword evidence="2" id="KW-0472">Membrane</keyword>
<evidence type="ECO:0000259" key="3">
    <source>
        <dbReference type="SMART" id="SM00014"/>
    </source>
</evidence>
<comment type="caution">
    <text evidence="4">The sequence shown here is derived from an EMBL/GenBank/DDBJ whole genome shotgun (WGS) entry which is preliminary data.</text>
</comment>
<evidence type="ECO:0000256" key="1">
    <source>
        <dbReference type="SAM" id="MobiDB-lite"/>
    </source>
</evidence>